<keyword evidence="16" id="KW-1185">Reference proteome</keyword>
<dbReference type="PROSITE" id="PS51257">
    <property type="entry name" value="PROKAR_LIPOPROTEIN"/>
    <property type="match status" value="1"/>
</dbReference>
<dbReference type="EMBL" id="VWFO01000006">
    <property type="protein sequence ID" value="KAA4665383.1"/>
    <property type="molecule type" value="Genomic_DNA"/>
</dbReference>
<dbReference type="Proteomes" id="UP000286031">
    <property type="component" value="Unassembled WGS sequence"/>
</dbReference>
<dbReference type="EMBL" id="VWFP01000001">
    <property type="protein sequence ID" value="KAA4630327.1"/>
    <property type="molecule type" value="Genomic_DNA"/>
</dbReference>
<keyword evidence="1" id="KW-0732">Signal</keyword>
<proteinExistence type="predicted"/>
<dbReference type="AlphaFoldDB" id="A0A139KXH7"/>
<evidence type="ECO:0000256" key="1">
    <source>
        <dbReference type="SAM" id="SignalP"/>
    </source>
</evidence>
<evidence type="ECO:0000313" key="6">
    <source>
        <dbReference type="EMBL" id="KAA4630327.1"/>
    </source>
</evidence>
<dbReference type="EMBL" id="QSBI01000040">
    <property type="protein sequence ID" value="RGX06306.1"/>
    <property type="molecule type" value="Genomic_DNA"/>
</dbReference>
<reference evidence="12" key="1">
    <citation type="journal article" date="2018" name="J. Anim. Genet.">
        <title>Acquired interbacterial defense systems protect against interspecies antagonism in the human gut microbiome.</title>
        <authorList>
            <person name="Ross B.D."/>
            <person name="Verster A.J."/>
            <person name="Radey M.C."/>
            <person name="Schmidtke D.T."/>
            <person name="Pope C.E."/>
            <person name="Hoffman L.R."/>
            <person name="Hajjar A."/>
            <person name="Peterson S.B."/>
            <person name="Borenstein E."/>
            <person name="Mougous J."/>
        </authorList>
    </citation>
    <scope>NUCLEOTIDE SEQUENCE [LARGE SCALE GENOMIC DNA]</scope>
    <source>
        <strain evidence="12">3725 D1 iv</strain>
    </source>
</reference>
<evidence type="ECO:0000313" key="11">
    <source>
        <dbReference type="Proteomes" id="UP000286031"/>
    </source>
</evidence>
<dbReference type="Pfam" id="PF13385">
    <property type="entry name" value="Laminin_G_3"/>
    <property type="match status" value="1"/>
</dbReference>
<sequence>MRYLVKNKNTIMFAFAILLCAIIASCEDAKYDTIGSRIYLAESSSLSYESKKVTVAEEGSVVTVTPRSGQIATEDIEVTLGLSPKSLEVYNTKSGTNYKSMPEGSYSFDQKTVVIKKGELVAPTVKVTIDPLTKEMLDSGDKFALPVAITAVSGGQQTLEGADVMIYIMDQVIITSAPVLTGTKPITMEMRQDYTVTQWSLEMRINMSELGDGVTPGVGYPGPPSYQNQAIFSAGPGNGIAEDGEIYIRFGDGPIPGNILQIKTQGTQVNAATKFKNNQWYHLAFVCDGVKLTIYVNGNIDATLDLPRKPLRLVKNSFGICNGDWMVTDAIVSEVRFWTTAISQSQIQNNMFAINPGTDGLEAYWKLNEGAGTEFKDATGHGNKATAPNGVVRWVDGIRSDGK</sequence>
<evidence type="ECO:0000259" key="2">
    <source>
        <dbReference type="Pfam" id="PF08522"/>
    </source>
</evidence>
<feature type="domain" description="BT-3987-like N-terminal" evidence="2">
    <location>
        <begin position="38"/>
        <end position="154"/>
    </location>
</feature>
<evidence type="ECO:0000313" key="5">
    <source>
        <dbReference type="EMBL" id="KAA4536995.1"/>
    </source>
</evidence>
<dbReference type="SUPFAM" id="SSF49899">
    <property type="entry name" value="Concanavalin A-like lectins/glucanases"/>
    <property type="match status" value="1"/>
</dbReference>
<dbReference type="EMBL" id="VWLE01000057">
    <property type="protein sequence ID" value="KAA3953274.1"/>
    <property type="molecule type" value="Genomic_DNA"/>
</dbReference>
<evidence type="ECO:0000313" key="14">
    <source>
        <dbReference type="Proteomes" id="UP000424805"/>
    </source>
</evidence>
<accession>A0A139KXH7</accession>
<dbReference type="Proteomes" id="UP000323717">
    <property type="component" value="Unassembled WGS sequence"/>
</dbReference>
<evidence type="ECO:0000313" key="16">
    <source>
        <dbReference type="Proteomes" id="UP000473905"/>
    </source>
</evidence>
<evidence type="ECO:0000313" key="3">
    <source>
        <dbReference type="EMBL" id="KAA3953274.1"/>
    </source>
</evidence>
<evidence type="ECO:0000313" key="4">
    <source>
        <dbReference type="EMBL" id="KAA4091006.1"/>
    </source>
</evidence>
<evidence type="ECO:0000313" key="8">
    <source>
        <dbReference type="EMBL" id="MDC2741414.1"/>
    </source>
</evidence>
<evidence type="ECO:0000313" key="10">
    <source>
        <dbReference type="EMBL" id="RGX06306.1"/>
    </source>
</evidence>
<dbReference type="EMBL" id="CP041395">
    <property type="protein sequence ID" value="QDM07871.1"/>
    <property type="molecule type" value="Genomic_DNA"/>
</dbReference>
<dbReference type="Proteomes" id="UP000473905">
    <property type="component" value="Unassembled WGS sequence"/>
</dbReference>
<name>A0A139KXH7_BACOV</name>
<evidence type="ECO:0000313" key="13">
    <source>
        <dbReference type="Proteomes" id="UP000323717"/>
    </source>
</evidence>
<evidence type="ECO:0000313" key="9">
    <source>
        <dbReference type="EMBL" id="QDM07871.1"/>
    </source>
</evidence>
<dbReference type="Gene3D" id="2.60.40.1740">
    <property type="entry name" value="hypothetical protein (bacova_03559)"/>
    <property type="match status" value="1"/>
</dbReference>
<dbReference type="Pfam" id="PF08522">
    <property type="entry name" value="BT_3987-like_N"/>
    <property type="match status" value="1"/>
</dbReference>
<dbReference type="GO" id="GO:0004553">
    <property type="term" value="F:hydrolase activity, hydrolyzing O-glycosyl compounds"/>
    <property type="evidence" value="ECO:0007669"/>
    <property type="project" value="UniProtKB-ARBA"/>
</dbReference>
<dbReference type="EMBL" id="VWGP01000007">
    <property type="protein sequence ID" value="KAA4536995.1"/>
    <property type="molecule type" value="Genomic_DNA"/>
</dbReference>
<dbReference type="RefSeq" id="WP_008640544.1">
    <property type="nucleotide sequence ID" value="NZ_CAKJYS010000001.1"/>
</dbReference>
<feature type="signal peptide" evidence="1">
    <location>
        <begin position="1"/>
        <end position="26"/>
    </location>
</feature>
<dbReference type="EMBL" id="VWKB01000040">
    <property type="protein sequence ID" value="KAA4091006.1"/>
    <property type="molecule type" value="Genomic_DNA"/>
</dbReference>
<dbReference type="STRING" id="28116.Bovatus_00580"/>
<reference evidence="8" key="6">
    <citation type="submission" date="2022-10" db="EMBL/GenBank/DDBJ databases">
        <title>Human gut microbiome strain richness.</title>
        <authorList>
            <person name="Chen-Liaw A."/>
        </authorList>
    </citation>
    <scope>NUCLEOTIDE SEQUENCE</scope>
    <source>
        <strain evidence="8">BSD2780120875st1_E1_BSD2780120875_150330</strain>
    </source>
</reference>
<evidence type="ECO:0000313" key="7">
    <source>
        <dbReference type="EMBL" id="KAA4665383.1"/>
    </source>
</evidence>
<organism evidence="5 17">
    <name type="scientific">Bacteroides ovatus</name>
    <dbReference type="NCBI Taxonomy" id="28116"/>
    <lineage>
        <taxon>Bacteria</taxon>
        <taxon>Pseudomonadati</taxon>
        <taxon>Bacteroidota</taxon>
        <taxon>Bacteroidia</taxon>
        <taxon>Bacteroidales</taxon>
        <taxon>Bacteroidaceae</taxon>
        <taxon>Bacteroides</taxon>
    </lineage>
</organism>
<dbReference type="Proteomes" id="UP000435985">
    <property type="component" value="Unassembled WGS sequence"/>
</dbReference>
<dbReference type="Proteomes" id="UP000478493">
    <property type="component" value="Unassembled WGS sequence"/>
</dbReference>
<dbReference type="InterPro" id="IPR013728">
    <property type="entry name" value="BT_3987-like_N"/>
</dbReference>
<reference evidence="10 11" key="3">
    <citation type="submission" date="2018-08" db="EMBL/GenBank/DDBJ databases">
        <title>A genome reference for cultivated species of the human gut microbiota.</title>
        <authorList>
            <person name="Zou Y."/>
            <person name="Xue W."/>
            <person name="Luo G."/>
        </authorList>
    </citation>
    <scope>NUCLEOTIDE SEQUENCE [LARGE SCALE GENOMIC DNA]</scope>
    <source>
        <strain evidence="10 11">AF04-46</strain>
    </source>
</reference>
<dbReference type="EMBL" id="JAQNZF010000004">
    <property type="protein sequence ID" value="MDC2741414.1"/>
    <property type="molecule type" value="Genomic_DNA"/>
</dbReference>
<protein>
    <submittedName>
        <fullName evidence="8">DUF1735 and LamG domain-containing protein</fullName>
    </submittedName>
    <submittedName>
        <fullName evidence="5">DUF1735 domain-containing protein</fullName>
    </submittedName>
</protein>
<feature type="chain" id="PRO_5044548602" evidence="1">
    <location>
        <begin position="27"/>
        <end position="403"/>
    </location>
</feature>
<reference evidence="13 14" key="4">
    <citation type="journal article" date="2019" name="Nat. Med.">
        <title>A library of human gut bacterial isolates paired with longitudinal multiomics data enables mechanistic microbiome research.</title>
        <authorList>
            <person name="Poyet M."/>
            <person name="Groussin M."/>
            <person name="Gibbons S.M."/>
            <person name="Avila-Pacheco J."/>
            <person name="Jiang X."/>
            <person name="Kearney S.M."/>
            <person name="Perrotta A.R."/>
            <person name="Berdy B."/>
            <person name="Zhao S."/>
            <person name="Lieberman T.D."/>
            <person name="Swanson P.K."/>
            <person name="Smith M."/>
            <person name="Roesemann S."/>
            <person name="Alexander J.E."/>
            <person name="Rich S.A."/>
            <person name="Livny J."/>
            <person name="Vlamakis H."/>
            <person name="Clish C."/>
            <person name="Bullock K."/>
            <person name="Deik A."/>
            <person name="Scott J."/>
            <person name="Pierce K.A."/>
            <person name="Xavier R.J."/>
            <person name="Alm E.J."/>
        </authorList>
    </citation>
    <scope>NUCLEOTIDE SEQUENCE [LARGE SCALE GENOMIC DNA]</scope>
    <source>
        <strain evidence="4 16">BIOML-A134</strain>
        <strain evidence="7 15">BIOML-A14</strain>
        <strain evidence="6 14">BIOML-A15</strain>
        <strain evidence="3 13">BIOML-A163</strain>
        <strain evidence="5 17">BIOML-A41</strain>
    </source>
</reference>
<dbReference type="Gene3D" id="2.60.120.200">
    <property type="match status" value="1"/>
</dbReference>
<dbReference type="Proteomes" id="UP000318823">
    <property type="component" value="Chromosome"/>
</dbReference>
<dbReference type="Proteomes" id="UP000424805">
    <property type="component" value="Unassembled WGS sequence"/>
</dbReference>
<reference evidence="9" key="5">
    <citation type="submission" date="2019-07" db="EMBL/GenBank/DDBJ databases">
        <authorList>
            <person name="Ross B.D."/>
            <person name="Verster A.J."/>
            <person name="Radey M.C."/>
            <person name="Schmidtke D.T."/>
            <person name="Pope C.E."/>
            <person name="Hoffman L.R."/>
            <person name="Hajjar A."/>
            <person name="Peterson S.B."/>
            <person name="Borenstein E."/>
            <person name="Mougous J.D."/>
        </authorList>
    </citation>
    <scope>NUCLEOTIDE SEQUENCE</scope>
    <source>
        <strain evidence="9">3725 D1 iv</strain>
    </source>
</reference>
<dbReference type="GO" id="GO:0005975">
    <property type="term" value="P:carbohydrate metabolic process"/>
    <property type="evidence" value="ECO:0007669"/>
    <property type="project" value="UniProtKB-ARBA"/>
</dbReference>
<dbReference type="Proteomes" id="UP001219389">
    <property type="component" value="Unassembled WGS sequence"/>
</dbReference>
<reference evidence="9" key="2">
    <citation type="journal article" date="2018" name="Nature">
        <title>Human gut bacteria contain acquired interbacterial defence systems.</title>
        <authorList>
            <person name="Ross B.D."/>
            <person name="Verster A.J."/>
            <person name="Radey M.C."/>
            <person name="Schmidtke D.T."/>
            <person name="Pope C.E."/>
            <person name="Hoffman L.R."/>
            <person name="Hajjar A."/>
            <person name="Peterson S.B."/>
            <person name="Borenstein E."/>
            <person name="Mougous J."/>
        </authorList>
    </citation>
    <scope>NUCLEOTIDE SEQUENCE</scope>
    <source>
        <strain evidence="9">3725 D1 iv</strain>
    </source>
</reference>
<evidence type="ECO:0000313" key="12">
    <source>
        <dbReference type="Proteomes" id="UP000318823"/>
    </source>
</evidence>
<dbReference type="InterPro" id="IPR013320">
    <property type="entry name" value="ConA-like_dom_sf"/>
</dbReference>
<gene>
    <name evidence="10" type="ORF">DWV35_22565</name>
    <name evidence="9" type="ORF">DYI28_03610</name>
    <name evidence="5" type="ORF">F3B85_11500</name>
    <name evidence="6" type="ORF">F3B90_00740</name>
    <name evidence="7" type="ORF">F3B98_07080</name>
    <name evidence="4" type="ORF">F3D66_23830</name>
    <name evidence="3" type="ORF">F3D71_06430</name>
    <name evidence="8" type="ORF">PO382_04155</name>
</gene>
<evidence type="ECO:0000313" key="17">
    <source>
        <dbReference type="Proteomes" id="UP000478493"/>
    </source>
</evidence>
<evidence type="ECO:0000313" key="15">
    <source>
        <dbReference type="Proteomes" id="UP000435985"/>
    </source>
</evidence>